<dbReference type="KEGG" id="scm:SCHCO_02724098"/>
<keyword evidence="3" id="KW-0560">Oxidoreductase</keyword>
<keyword evidence="2" id="KW-0521">NADP</keyword>
<dbReference type="AlphaFoldDB" id="D8PZ11"/>
<reference evidence="5 6" key="1">
    <citation type="journal article" date="2010" name="Nat. Biotechnol.">
        <title>Genome sequence of the model mushroom Schizophyllum commune.</title>
        <authorList>
            <person name="Ohm R.A."/>
            <person name="de Jong J.F."/>
            <person name="Lugones L.G."/>
            <person name="Aerts A."/>
            <person name="Kothe E."/>
            <person name="Stajich J.E."/>
            <person name="de Vries R.P."/>
            <person name="Record E."/>
            <person name="Levasseur A."/>
            <person name="Baker S.E."/>
            <person name="Bartholomew K.A."/>
            <person name="Coutinho P.M."/>
            <person name="Erdmann S."/>
            <person name="Fowler T.J."/>
            <person name="Gathman A.C."/>
            <person name="Lombard V."/>
            <person name="Henrissat B."/>
            <person name="Knabe N."/>
            <person name="Kuees U."/>
            <person name="Lilly W.W."/>
            <person name="Lindquist E."/>
            <person name="Lucas S."/>
            <person name="Magnuson J.K."/>
            <person name="Piumi F."/>
            <person name="Raudaskoski M."/>
            <person name="Salamov A."/>
            <person name="Schmutz J."/>
            <person name="Schwarze F.W.M.R."/>
            <person name="vanKuyk P.A."/>
            <person name="Horton J.S."/>
            <person name="Grigoriev I.V."/>
            <person name="Woesten H.A.B."/>
        </authorList>
    </citation>
    <scope>NUCLEOTIDE SEQUENCE [LARGE SCALE GENOMIC DNA]</scope>
    <source>
        <strain evidence="6">H4-8 / FGSC 9210</strain>
    </source>
</reference>
<dbReference type="PANTHER" id="PTHR24320:SF282">
    <property type="entry name" value="WW DOMAIN-CONTAINING OXIDOREDUCTASE"/>
    <property type="match status" value="1"/>
</dbReference>
<feature type="non-terminal residue" evidence="5">
    <location>
        <position position="266"/>
    </location>
</feature>
<evidence type="ECO:0000256" key="4">
    <source>
        <dbReference type="SAM" id="MobiDB-lite"/>
    </source>
</evidence>
<evidence type="ECO:0000256" key="2">
    <source>
        <dbReference type="ARBA" id="ARBA00022857"/>
    </source>
</evidence>
<dbReference type="GO" id="GO:0016491">
    <property type="term" value="F:oxidoreductase activity"/>
    <property type="evidence" value="ECO:0007669"/>
    <property type="project" value="UniProtKB-KW"/>
</dbReference>
<comment type="similarity">
    <text evidence="1">Belongs to the short-chain dehydrogenases/reductases (SDR) family.</text>
</comment>
<feature type="region of interest" description="Disordered" evidence="4">
    <location>
        <begin position="226"/>
        <end position="249"/>
    </location>
</feature>
<dbReference type="EMBL" id="GL377304">
    <property type="protein sequence ID" value="EFI99349.1"/>
    <property type="molecule type" value="Genomic_DNA"/>
</dbReference>
<dbReference type="Gene3D" id="3.40.50.720">
    <property type="entry name" value="NAD(P)-binding Rossmann-like Domain"/>
    <property type="match status" value="1"/>
</dbReference>
<keyword evidence="6" id="KW-1185">Reference proteome</keyword>
<dbReference type="STRING" id="578458.D8PZ11"/>
<evidence type="ECO:0000256" key="3">
    <source>
        <dbReference type="ARBA" id="ARBA00023002"/>
    </source>
</evidence>
<dbReference type="SUPFAM" id="SSF51735">
    <property type="entry name" value="NAD(P)-binding Rossmann-fold domains"/>
    <property type="match status" value="1"/>
</dbReference>
<sequence>MMQLRRAPGTDSPAKCSLSQATGKEARFLKFDLSDLHAIKAAAEEFLGKERDLDILFNSACGVMMAPVDQCTVDDNATTSNVAQTSWGISTLPSFFSRPFFLQPGLKSNQRNRLTSSLRRQSVTAPAVSTVALCATALVVVGDILIASELQRQYGDQGIVSIAVNPGNLDSELYRHLPKLAVALMRPFLLPQPLGALTRLYAGTAPEAVNLGGEYLMPWARPGKAQGHSRLMSSSRASSGSGARSRSSRSSGYRLAIKLIKLTITH</sequence>
<dbReference type="PANTHER" id="PTHR24320">
    <property type="entry name" value="RETINOL DEHYDROGENASE"/>
    <property type="match status" value="1"/>
</dbReference>
<dbReference type="Proteomes" id="UP000007431">
    <property type="component" value="Unassembled WGS sequence"/>
</dbReference>
<gene>
    <name evidence="5" type="ORF">SCHCODRAFT_106574</name>
</gene>
<evidence type="ECO:0000313" key="5">
    <source>
        <dbReference type="EMBL" id="EFI99349.1"/>
    </source>
</evidence>
<organism evidence="6">
    <name type="scientific">Schizophyllum commune (strain H4-8 / FGSC 9210)</name>
    <name type="common">Split gill fungus</name>
    <dbReference type="NCBI Taxonomy" id="578458"/>
    <lineage>
        <taxon>Eukaryota</taxon>
        <taxon>Fungi</taxon>
        <taxon>Dikarya</taxon>
        <taxon>Basidiomycota</taxon>
        <taxon>Agaricomycotina</taxon>
        <taxon>Agaricomycetes</taxon>
        <taxon>Agaricomycetidae</taxon>
        <taxon>Agaricales</taxon>
        <taxon>Schizophyllaceae</taxon>
        <taxon>Schizophyllum</taxon>
    </lineage>
</organism>
<evidence type="ECO:0000256" key="1">
    <source>
        <dbReference type="ARBA" id="ARBA00006484"/>
    </source>
</evidence>
<dbReference type="VEuPathDB" id="FungiDB:SCHCODRAFT_02724098"/>
<name>D8PZ11_SCHCM</name>
<dbReference type="RefSeq" id="XP_003034252.1">
    <property type="nucleotide sequence ID" value="XM_003034206.1"/>
</dbReference>
<feature type="compositionally biased region" description="Low complexity" evidence="4">
    <location>
        <begin position="233"/>
        <end position="249"/>
    </location>
</feature>
<proteinExistence type="inferred from homology"/>
<protein>
    <submittedName>
        <fullName evidence="5">Uncharacterized protein</fullName>
    </submittedName>
</protein>
<accession>D8PZ11</accession>
<evidence type="ECO:0000313" key="6">
    <source>
        <dbReference type="Proteomes" id="UP000007431"/>
    </source>
</evidence>
<dbReference type="eggNOG" id="KOG1208">
    <property type="taxonomic scope" value="Eukaryota"/>
</dbReference>
<dbReference type="OMA" id="MIQLMAP"/>
<dbReference type="GeneID" id="9585299"/>
<dbReference type="InterPro" id="IPR036291">
    <property type="entry name" value="NAD(P)-bd_dom_sf"/>
</dbReference>
<dbReference type="InParanoid" id="D8PZ11"/>
<dbReference type="HOGENOM" id="CLU_1046467_0_0_1"/>
<dbReference type="OrthoDB" id="191139at2759"/>